<organism evidence="2 3">
    <name type="scientific">Salix suchowensis</name>
    <dbReference type="NCBI Taxonomy" id="1278906"/>
    <lineage>
        <taxon>Eukaryota</taxon>
        <taxon>Viridiplantae</taxon>
        <taxon>Streptophyta</taxon>
        <taxon>Embryophyta</taxon>
        <taxon>Tracheophyta</taxon>
        <taxon>Spermatophyta</taxon>
        <taxon>Magnoliopsida</taxon>
        <taxon>eudicotyledons</taxon>
        <taxon>Gunneridae</taxon>
        <taxon>Pentapetalae</taxon>
        <taxon>rosids</taxon>
        <taxon>fabids</taxon>
        <taxon>Malpighiales</taxon>
        <taxon>Salicaceae</taxon>
        <taxon>Saliceae</taxon>
        <taxon>Salix</taxon>
    </lineage>
</organism>
<dbReference type="Proteomes" id="UP001141253">
    <property type="component" value="Chromosome 7"/>
</dbReference>
<keyword evidence="1" id="KW-0732">Signal</keyword>
<proteinExistence type="predicted"/>
<evidence type="ECO:0000256" key="1">
    <source>
        <dbReference type="SAM" id="SignalP"/>
    </source>
</evidence>
<sequence length="74" mass="8454">MIIFQLSCSIFISLVSSEEKHIETSDDLIRHMQEQFKEQARKSENLGCAPYWALQCGQGDNPFDLNSTDDCFHG</sequence>
<comment type="caution">
    <text evidence="2">The sequence shown here is derived from an EMBL/GenBank/DDBJ whole genome shotgun (WGS) entry which is preliminary data.</text>
</comment>
<evidence type="ECO:0000313" key="3">
    <source>
        <dbReference type="Proteomes" id="UP001141253"/>
    </source>
</evidence>
<reference evidence="2" key="2">
    <citation type="journal article" date="2023" name="Int. J. Mol. Sci.">
        <title>De Novo Assembly and Annotation of 11 Diverse Shrub Willow (Salix) Genomes Reveals Novel Gene Organization in Sex-Linked Regions.</title>
        <authorList>
            <person name="Hyden B."/>
            <person name="Feng K."/>
            <person name="Yates T.B."/>
            <person name="Jawdy S."/>
            <person name="Cereghino C."/>
            <person name="Smart L.B."/>
            <person name="Muchero W."/>
        </authorList>
    </citation>
    <scope>NUCLEOTIDE SEQUENCE</scope>
    <source>
        <tissue evidence="2">Shoot tip</tissue>
    </source>
</reference>
<feature type="chain" id="PRO_5045872264" evidence="1">
    <location>
        <begin position="18"/>
        <end position="74"/>
    </location>
</feature>
<feature type="signal peptide" evidence="1">
    <location>
        <begin position="1"/>
        <end position="17"/>
    </location>
</feature>
<reference evidence="2" key="1">
    <citation type="submission" date="2022-10" db="EMBL/GenBank/DDBJ databases">
        <authorList>
            <person name="Hyden B.L."/>
            <person name="Feng K."/>
            <person name="Yates T."/>
            <person name="Jawdy S."/>
            <person name="Smart L.B."/>
            <person name="Muchero W."/>
        </authorList>
    </citation>
    <scope>NUCLEOTIDE SEQUENCE</scope>
    <source>
        <tissue evidence="2">Shoot tip</tissue>
    </source>
</reference>
<dbReference type="EMBL" id="JAPFFI010000014">
    <property type="protein sequence ID" value="KAJ6365933.1"/>
    <property type="molecule type" value="Genomic_DNA"/>
</dbReference>
<accession>A0ABQ9AZC8</accession>
<keyword evidence="3" id="KW-1185">Reference proteome</keyword>
<name>A0ABQ9AZC8_9ROSI</name>
<protein>
    <submittedName>
        <fullName evidence="2">Uncharacterized protein</fullName>
    </submittedName>
</protein>
<gene>
    <name evidence="2" type="ORF">OIU77_002489</name>
</gene>
<evidence type="ECO:0000313" key="2">
    <source>
        <dbReference type="EMBL" id="KAJ6365933.1"/>
    </source>
</evidence>